<evidence type="ECO:0000313" key="9">
    <source>
        <dbReference type="Proteomes" id="UP001162131"/>
    </source>
</evidence>
<evidence type="ECO:0000256" key="6">
    <source>
        <dbReference type="SAM" id="Phobius"/>
    </source>
</evidence>
<feature type="disulfide bond" evidence="5">
    <location>
        <begin position="21"/>
        <end position="54"/>
    </location>
</feature>
<dbReference type="SUPFAM" id="SSF50630">
    <property type="entry name" value="Acid proteases"/>
    <property type="match status" value="1"/>
</dbReference>
<comment type="similarity">
    <text evidence="1">Belongs to the peptidase A1 family.</text>
</comment>
<keyword evidence="4" id="KW-0378">Hydrolase</keyword>
<keyword evidence="5" id="KW-1015">Disulfide bond</keyword>
<feature type="transmembrane region" description="Helical" evidence="6">
    <location>
        <begin position="104"/>
        <end position="129"/>
    </location>
</feature>
<evidence type="ECO:0000256" key="3">
    <source>
        <dbReference type="ARBA" id="ARBA00022750"/>
    </source>
</evidence>
<evidence type="ECO:0000256" key="5">
    <source>
        <dbReference type="PIRSR" id="PIRSR601461-2"/>
    </source>
</evidence>
<comment type="caution">
    <text evidence="8">The sequence shown here is derived from an EMBL/GenBank/DDBJ whole genome shotgun (WGS) entry which is preliminary data.</text>
</comment>
<gene>
    <name evidence="8" type="ORF">BSTOLATCC_MIC20647</name>
</gene>
<name>A0AAU9IXC5_9CILI</name>
<dbReference type="Proteomes" id="UP001162131">
    <property type="component" value="Unassembled WGS sequence"/>
</dbReference>
<keyword evidence="2" id="KW-0645">Protease</keyword>
<evidence type="ECO:0000256" key="2">
    <source>
        <dbReference type="ARBA" id="ARBA00022670"/>
    </source>
</evidence>
<dbReference type="Gene3D" id="2.40.70.10">
    <property type="entry name" value="Acid Proteases"/>
    <property type="match status" value="1"/>
</dbReference>
<evidence type="ECO:0000259" key="7">
    <source>
        <dbReference type="PROSITE" id="PS51767"/>
    </source>
</evidence>
<proteinExistence type="inferred from homology"/>
<dbReference type="Pfam" id="PF00026">
    <property type="entry name" value="Asp"/>
    <property type="match status" value="1"/>
</dbReference>
<dbReference type="PANTHER" id="PTHR47966">
    <property type="entry name" value="BETA-SITE APP-CLEAVING ENZYME, ISOFORM A-RELATED"/>
    <property type="match status" value="1"/>
</dbReference>
<keyword evidence="6" id="KW-0472">Membrane</keyword>
<accession>A0AAU9IXC5</accession>
<protein>
    <recommendedName>
        <fullName evidence="7">Peptidase A1 domain-containing protein</fullName>
    </recommendedName>
</protein>
<keyword evidence="6" id="KW-0812">Transmembrane</keyword>
<dbReference type="GO" id="GO:0006508">
    <property type="term" value="P:proteolysis"/>
    <property type="evidence" value="ECO:0007669"/>
    <property type="project" value="UniProtKB-KW"/>
</dbReference>
<keyword evidence="9" id="KW-1185">Reference proteome</keyword>
<evidence type="ECO:0000313" key="8">
    <source>
        <dbReference type="EMBL" id="CAG9318165.1"/>
    </source>
</evidence>
<keyword evidence="3" id="KW-0064">Aspartyl protease</keyword>
<dbReference type="PROSITE" id="PS51767">
    <property type="entry name" value="PEPTIDASE_A1"/>
    <property type="match status" value="1"/>
</dbReference>
<reference evidence="8" key="1">
    <citation type="submission" date="2021-09" db="EMBL/GenBank/DDBJ databases">
        <authorList>
            <consortium name="AG Swart"/>
            <person name="Singh M."/>
            <person name="Singh A."/>
            <person name="Seah K."/>
            <person name="Emmerich C."/>
        </authorList>
    </citation>
    <scope>NUCLEOTIDE SEQUENCE</scope>
    <source>
        <strain evidence="8">ATCC30299</strain>
    </source>
</reference>
<keyword evidence="6" id="KW-1133">Transmembrane helix</keyword>
<dbReference type="InterPro" id="IPR001461">
    <property type="entry name" value="Aspartic_peptidase_A1"/>
</dbReference>
<feature type="domain" description="Peptidase A1" evidence="7">
    <location>
        <begin position="1"/>
        <end position="91"/>
    </location>
</feature>
<dbReference type="GO" id="GO:0004190">
    <property type="term" value="F:aspartic-type endopeptidase activity"/>
    <property type="evidence" value="ECO:0007669"/>
    <property type="project" value="UniProtKB-KW"/>
</dbReference>
<dbReference type="InterPro" id="IPR021109">
    <property type="entry name" value="Peptidase_aspartic_dom_sf"/>
</dbReference>
<dbReference type="EMBL" id="CAJZBQ010000020">
    <property type="protein sequence ID" value="CAG9318165.1"/>
    <property type="molecule type" value="Genomic_DNA"/>
</dbReference>
<evidence type="ECO:0000256" key="1">
    <source>
        <dbReference type="ARBA" id="ARBA00007447"/>
    </source>
</evidence>
<organism evidence="8 9">
    <name type="scientific">Blepharisma stoltei</name>
    <dbReference type="NCBI Taxonomy" id="1481888"/>
    <lineage>
        <taxon>Eukaryota</taxon>
        <taxon>Sar</taxon>
        <taxon>Alveolata</taxon>
        <taxon>Ciliophora</taxon>
        <taxon>Postciliodesmatophora</taxon>
        <taxon>Heterotrichea</taxon>
        <taxon>Heterotrichida</taxon>
        <taxon>Blepharismidae</taxon>
        <taxon>Blepharisma</taxon>
    </lineage>
</organism>
<dbReference type="PANTHER" id="PTHR47966:SF51">
    <property type="entry name" value="BETA-SITE APP-CLEAVING ENZYME, ISOFORM A-RELATED"/>
    <property type="match status" value="1"/>
</dbReference>
<dbReference type="AlphaFoldDB" id="A0AAU9IXC5"/>
<dbReference type="InterPro" id="IPR033121">
    <property type="entry name" value="PEPTIDASE_A1"/>
</dbReference>
<evidence type="ECO:0000256" key="4">
    <source>
        <dbReference type="ARBA" id="ARBA00022801"/>
    </source>
</evidence>
<sequence>MLQTLLNDYSCKIDSSSYMSCDCDGKYPKLNFVFSGKVFTLSPIDYFVIEDDKCYPTLHYNSKINYWILGEGFIRRFYLHFDMDQMRIGFAKSITKSSEGMATWLLAVIITCSVIGFILICACLGVYIYKK</sequence>